<gene>
    <name evidence="4" type="ORF">P0Y56_03565</name>
</gene>
<feature type="compositionally biased region" description="Pro residues" evidence="1">
    <location>
        <begin position="34"/>
        <end position="61"/>
    </location>
</feature>
<feature type="signal peptide" evidence="2">
    <location>
        <begin position="1"/>
        <end position="24"/>
    </location>
</feature>
<feature type="region of interest" description="Disordered" evidence="1">
    <location>
        <begin position="27"/>
        <end position="70"/>
    </location>
</feature>
<dbReference type="InterPro" id="IPR001677">
    <property type="entry name" value="TbpB_B_D"/>
</dbReference>
<feature type="domain" description="Transferrin-binding protein B C-lobe/N-lobe beta-barrel" evidence="3">
    <location>
        <begin position="475"/>
        <end position="589"/>
    </location>
</feature>
<evidence type="ECO:0000259" key="3">
    <source>
        <dbReference type="Pfam" id="PF01298"/>
    </source>
</evidence>
<dbReference type="AlphaFoldDB" id="A0AAJ5XA40"/>
<dbReference type="InterPro" id="IPR011250">
    <property type="entry name" value="OMP/PagP_B-barrel"/>
</dbReference>
<evidence type="ECO:0000313" key="5">
    <source>
        <dbReference type="Proteomes" id="UP001218362"/>
    </source>
</evidence>
<dbReference type="SUPFAM" id="SSF56925">
    <property type="entry name" value="OMPA-like"/>
    <property type="match status" value="2"/>
</dbReference>
<dbReference type="KEGG" id="acob:P0Y56_03565"/>
<dbReference type="PROSITE" id="PS51257">
    <property type="entry name" value="PROKAR_LIPOPROTEIN"/>
    <property type="match status" value="1"/>
</dbReference>
<accession>A0AAJ5XA40</accession>
<evidence type="ECO:0000313" key="4">
    <source>
        <dbReference type="EMBL" id="WEK47376.1"/>
    </source>
</evidence>
<keyword evidence="2" id="KW-0732">Signal</keyword>
<name>A0AAJ5XA40_9SPHN</name>
<dbReference type="Pfam" id="PF01298">
    <property type="entry name" value="TbpB_B_D"/>
    <property type="match status" value="1"/>
</dbReference>
<dbReference type="Gene3D" id="2.40.160.90">
    <property type="match status" value="2"/>
</dbReference>
<dbReference type="Proteomes" id="UP001218362">
    <property type="component" value="Chromosome"/>
</dbReference>
<proteinExistence type="predicted"/>
<feature type="chain" id="PRO_5042609864" evidence="2">
    <location>
        <begin position="25"/>
        <end position="609"/>
    </location>
</feature>
<sequence>MKTGRRFVAGASLLPLALMLAACGGGGVSSTPTPGTPTPTPGTPTPTPGTPTPTPGTPTPTPSSSSLVNPTTAANYANKAVTLKAVVGESGGVKSGATHQAGSLTFNYNPSTQAYTVTRSGSARSFGPSEFLGYDTAVKVPLAEYARSIDDGYENLVISTMPNTAEGRLNWVGQGQFVRRKVNGSEYSLDTDAFYFGIPTASGHVPLTGSATYAVYVLGVVTQPGGYPLLLESDPGELAANFATGKITVAGNAQSYTISNHDQSSYFNYSGTATISSNGFSGSFLLGGASGTWSGEFFGPDAQEVGAVAHGGNSETTYALSLIGSSDLDFRGFETDLLHLSNVTEWGGFGLDDIQVMDAATNTIKNESGYAIVSGGIRYDPNRETWTYGGAFRHDQTDFDSSQSNSTWAIYGDVTPDANGTNGLTLLIPGSGNPKIQLTYTSLAIFEYGQPNGVYDWEINRHWLVFGFKTDPADVPVSGSASYSGLVYGVAQSTGGANNQFYTLGGAVNLSANFGTGKWNGSLSPTGTERSGGASRSFATFSFANGTISGNDLQSTDLTYGGSRVGDVFGGFFGPKAAEFGGGFNASMTDPARAGYDLNMNGLFLGKKN</sequence>
<organism evidence="4 5">
    <name type="scientific">Candidatus Andeanibacterium colombiense</name>
    <dbReference type="NCBI Taxonomy" id="3121345"/>
    <lineage>
        <taxon>Bacteria</taxon>
        <taxon>Pseudomonadati</taxon>
        <taxon>Pseudomonadota</taxon>
        <taxon>Alphaproteobacteria</taxon>
        <taxon>Sphingomonadales</taxon>
        <taxon>Sphingomonadaceae</taxon>
        <taxon>Candidatus Andeanibacterium</taxon>
    </lineage>
</organism>
<evidence type="ECO:0000256" key="1">
    <source>
        <dbReference type="SAM" id="MobiDB-lite"/>
    </source>
</evidence>
<evidence type="ECO:0000256" key="2">
    <source>
        <dbReference type="SAM" id="SignalP"/>
    </source>
</evidence>
<protein>
    <submittedName>
        <fullName evidence="4">Transferrin-binding protein-like solute binding protein</fullName>
    </submittedName>
</protein>
<dbReference type="EMBL" id="CP119316">
    <property type="protein sequence ID" value="WEK47376.1"/>
    <property type="molecule type" value="Genomic_DNA"/>
</dbReference>
<reference evidence="4" key="1">
    <citation type="submission" date="2023-03" db="EMBL/GenBank/DDBJ databases">
        <title>Andean soil-derived lignocellulolytic bacterial consortium as a source of novel taxa and putative plastic-active enzymes.</title>
        <authorList>
            <person name="Diaz-Garcia L."/>
            <person name="Chuvochina M."/>
            <person name="Feuerriegel G."/>
            <person name="Bunk B."/>
            <person name="Sproer C."/>
            <person name="Streit W.R."/>
            <person name="Rodriguez L.M."/>
            <person name="Overmann J."/>
            <person name="Jimenez D.J."/>
        </authorList>
    </citation>
    <scope>NUCLEOTIDE SEQUENCE</scope>
    <source>
        <strain evidence="4">MAG 26</strain>
    </source>
</reference>